<evidence type="ECO:0000256" key="6">
    <source>
        <dbReference type="ARBA" id="ARBA00023034"/>
    </source>
</evidence>
<dbReference type="EMBL" id="VEPZ02000732">
    <property type="protein sequence ID" value="KAE8720387.1"/>
    <property type="molecule type" value="Genomic_DNA"/>
</dbReference>
<dbReference type="AlphaFoldDB" id="A0A6A3BWR2"/>
<name>A0A6A3BWR2_HIBSY</name>
<evidence type="ECO:0000256" key="2">
    <source>
        <dbReference type="ARBA" id="ARBA00006653"/>
    </source>
</evidence>
<comment type="subcellular location">
    <subcellularLocation>
        <location evidence="1">Golgi apparatus membrane</location>
        <topology evidence="1">Peripheral membrane protein</topology>
    </subcellularLocation>
</comment>
<keyword evidence="4" id="KW-0813">Transport</keyword>
<dbReference type="GO" id="GO:0017119">
    <property type="term" value="C:Golgi transport complex"/>
    <property type="evidence" value="ECO:0007669"/>
    <property type="project" value="InterPro"/>
</dbReference>
<dbReference type="PANTHER" id="PTHR31658">
    <property type="entry name" value="CONSERVED OLIGOMERIC GOLGI COMPLEX SUBUNIT 1"/>
    <property type="match status" value="1"/>
</dbReference>
<keyword evidence="7" id="KW-0472">Membrane</keyword>
<dbReference type="GO" id="GO:0006891">
    <property type="term" value="P:intra-Golgi vesicle-mediated transport"/>
    <property type="evidence" value="ECO:0007669"/>
    <property type="project" value="InterPro"/>
</dbReference>
<reference evidence="8" key="1">
    <citation type="submission" date="2019-09" db="EMBL/GenBank/DDBJ databases">
        <title>Draft genome information of white flower Hibiscus syriacus.</title>
        <authorList>
            <person name="Kim Y.-M."/>
        </authorList>
    </citation>
    <scope>NUCLEOTIDE SEQUENCE [LARGE SCALE GENOMIC DNA]</scope>
    <source>
        <strain evidence="8">YM2019G1</strain>
        <tissue evidence="8">Leaf</tissue>
    </source>
</reference>
<comment type="similarity">
    <text evidence="2">Belongs to the COG1 family.</text>
</comment>
<organism evidence="8">
    <name type="scientific">Hibiscus syriacus</name>
    <name type="common">Rose of Sharon</name>
    <dbReference type="NCBI Taxonomy" id="106335"/>
    <lineage>
        <taxon>Eukaryota</taxon>
        <taxon>Viridiplantae</taxon>
        <taxon>Streptophyta</taxon>
        <taxon>Embryophyta</taxon>
        <taxon>Tracheophyta</taxon>
        <taxon>Spermatophyta</taxon>
        <taxon>Magnoliopsida</taxon>
        <taxon>eudicotyledons</taxon>
        <taxon>Gunneridae</taxon>
        <taxon>Pentapetalae</taxon>
        <taxon>rosids</taxon>
        <taxon>malvids</taxon>
        <taxon>Malvales</taxon>
        <taxon>Malvaceae</taxon>
        <taxon>Malvoideae</taxon>
        <taxon>Hibiscus</taxon>
    </lineage>
</organism>
<proteinExistence type="inferred from homology"/>
<evidence type="ECO:0000256" key="5">
    <source>
        <dbReference type="ARBA" id="ARBA00022927"/>
    </source>
</evidence>
<accession>A0A6A3BWR2</accession>
<dbReference type="GO" id="GO:0015031">
    <property type="term" value="P:protein transport"/>
    <property type="evidence" value="ECO:0007669"/>
    <property type="project" value="UniProtKB-KW"/>
</dbReference>
<keyword evidence="6" id="KW-0333">Golgi apparatus</keyword>
<dbReference type="PANTHER" id="PTHR31658:SF0">
    <property type="entry name" value="CONSERVED OLIGOMERIC GOLGI COMPLEX SUBUNIT 1"/>
    <property type="match status" value="1"/>
</dbReference>
<evidence type="ECO:0000256" key="4">
    <source>
        <dbReference type="ARBA" id="ARBA00022448"/>
    </source>
</evidence>
<dbReference type="InterPro" id="IPR033370">
    <property type="entry name" value="COG1"/>
</dbReference>
<keyword evidence="5" id="KW-0653">Protein transport</keyword>
<sequence>MFLEAAARYIRAKHVHSNLMLPDSDLDHNILSNFPLLQHQWQIVESFKAQNSQRSRERLLDRGLPVVSYADALAAVAFIDDLDPPQVLGLFLEARKTWILHTLSASVGNADATSSVSISAFCDVLSIIQMTVAQVGELFLNVMNELPLFYKILLGSPPASQLFGGIPNPDEEIRLWKSFRDKLESVMVVLHKTFISSTCWSWLRDCGAQITSKINGRYLIDAIPSAQELRTAEKLIRLTMESKEVLQGSLEWLKTVFGSDVELPWYNIRELVLEGDSDLWDEIFEDFFVRRMKMIIDSGFEDLTRDVNVSDSIHTIAATPGEKIDSETYLSRPSAGGGVWFTESNSCKKLGPLLGSRALPEEDNLQSCLNAYFGPEVSQIRDQVDNRCKSVLEDLLSFLESSKVSVRLKDLVPYLQNKCYESVSSILKELKTELDILYTAIGSENKEGDSMPPPIIVERSLFIGRLLFSFENHTKHIPVILGSPRFWVEYISPATFEKKPSLFWQSKSVNSSPFFDSLGRQMLSSSQRQSSYVTAALLGANDSSSPKLEDLCKIMGELRIRAYSLWISWLSDELSVILSRELGIDDGLSATIPLRGWEEIVVKQEQSDEGASEMKISLPSMPSLYVISFLCHACEEIHSIGGHVLDKSIVQRFALSLIEKVISIYENFLSTREADGARLSEKGILQVLLDIRFAADVLSGGDFNVNKELSRKSKSKSSFRRKQDQIQVKSVVRDSVDGLIYSLSQKLDPIDWLTYEPYLWENERQSYLRHAVLFGFFVQLNRMYTDTVQKLPTNSESNIMRCSVVPRFKYLPISAPALSSRGNNGKPNTAATNDITSSSWKAYTNGELSHKGDLDDHQSFGVATPFLKSFMQVGSRFGESTLKLGSMLTDGQVGIFKDRSAAATSTFGDILPVQAAGLLSSFTTPRSDY</sequence>
<evidence type="ECO:0000256" key="7">
    <source>
        <dbReference type="ARBA" id="ARBA00023136"/>
    </source>
</evidence>
<evidence type="ECO:0000256" key="1">
    <source>
        <dbReference type="ARBA" id="ARBA00004395"/>
    </source>
</evidence>
<gene>
    <name evidence="8" type="ORF">F3Y22_tig00020138pilonHSYRG00093</name>
</gene>
<evidence type="ECO:0000313" key="8">
    <source>
        <dbReference type="EMBL" id="KAE8720387.1"/>
    </source>
</evidence>
<dbReference type="GO" id="GO:0000139">
    <property type="term" value="C:Golgi membrane"/>
    <property type="evidence" value="ECO:0007669"/>
    <property type="project" value="UniProtKB-SubCell"/>
</dbReference>
<comment type="caution">
    <text evidence="8">The sequence shown here is derived from an EMBL/GenBank/DDBJ whole genome shotgun (WGS) entry which is preliminary data.</text>
</comment>
<evidence type="ECO:0000256" key="3">
    <source>
        <dbReference type="ARBA" id="ARBA00020978"/>
    </source>
</evidence>
<protein>
    <recommendedName>
        <fullName evidence="3">Conserved oligomeric Golgi complex subunit 1</fullName>
    </recommendedName>
</protein>